<proteinExistence type="predicted"/>
<dbReference type="Gene3D" id="3.90.850.10">
    <property type="entry name" value="Fumarylacetoacetase-like, C-terminal domain"/>
    <property type="match status" value="1"/>
</dbReference>
<feature type="domain" description="Fumarylacetoacetase-like C-terminal" evidence="2">
    <location>
        <begin position="15"/>
        <end position="182"/>
    </location>
</feature>
<dbReference type="SUPFAM" id="SSF56529">
    <property type="entry name" value="FAH"/>
    <property type="match status" value="1"/>
</dbReference>
<evidence type="ECO:0000259" key="2">
    <source>
        <dbReference type="Pfam" id="PF01557"/>
    </source>
</evidence>
<dbReference type="InterPro" id="IPR011234">
    <property type="entry name" value="Fumarylacetoacetase-like_C"/>
</dbReference>
<sequence>MNTIKVAGQSVTPNKIICIGRNYAAHIAELGNETPSEMLLFIKPNSAISEQLHSQHNQDTLHFETELCFIVKNNQLSAVGLGLDLTKRAVQTRLKTQGLPWERAKAFDGSALFSEFVAITAAQQPFSFQLTIDGHIQQQGDCGLMIHKADAILAEISQFMSLQDGDIIMTGTPAGVGEVSAGSEFIVQLYLDAQLLLEQRWLAD</sequence>
<dbReference type="PANTHER" id="PTHR11820:SF7">
    <property type="entry name" value="ACYLPYRUVASE FAHD1, MITOCHONDRIAL"/>
    <property type="match status" value="1"/>
</dbReference>
<protein>
    <submittedName>
        <fullName evidence="3">FAA hydrolase family protein</fullName>
    </submittedName>
</protein>
<keyword evidence="1" id="KW-0479">Metal-binding</keyword>
<dbReference type="AlphaFoldDB" id="A0A7V1CW12"/>
<dbReference type="InterPro" id="IPR036663">
    <property type="entry name" value="Fumarylacetoacetase_C_sf"/>
</dbReference>
<dbReference type="Proteomes" id="UP000886188">
    <property type="component" value="Unassembled WGS sequence"/>
</dbReference>
<dbReference type="EMBL" id="DRGM01000012">
    <property type="protein sequence ID" value="HEA15030.1"/>
    <property type="molecule type" value="Genomic_DNA"/>
</dbReference>
<dbReference type="PANTHER" id="PTHR11820">
    <property type="entry name" value="ACYLPYRUVASE"/>
    <property type="match status" value="1"/>
</dbReference>
<dbReference type="GO" id="GO:0018773">
    <property type="term" value="F:acetylpyruvate hydrolase activity"/>
    <property type="evidence" value="ECO:0007669"/>
    <property type="project" value="TreeGrafter"/>
</dbReference>
<dbReference type="RefSeq" id="WP_304178518.1">
    <property type="nucleotide sequence ID" value="NZ_DRGM01000012.1"/>
</dbReference>
<dbReference type="GO" id="GO:0046872">
    <property type="term" value="F:metal ion binding"/>
    <property type="evidence" value="ECO:0007669"/>
    <property type="project" value="UniProtKB-KW"/>
</dbReference>
<organism evidence="3">
    <name type="scientific">Pseudoalteromonas prydzensis</name>
    <dbReference type="NCBI Taxonomy" id="182141"/>
    <lineage>
        <taxon>Bacteria</taxon>
        <taxon>Pseudomonadati</taxon>
        <taxon>Pseudomonadota</taxon>
        <taxon>Gammaproteobacteria</taxon>
        <taxon>Alteromonadales</taxon>
        <taxon>Pseudoalteromonadaceae</taxon>
        <taxon>Pseudoalteromonas</taxon>
    </lineage>
</organism>
<accession>A0A7V1CW12</accession>
<comment type="caution">
    <text evidence="3">The sequence shown here is derived from an EMBL/GenBank/DDBJ whole genome shotgun (WGS) entry which is preliminary data.</text>
</comment>
<evidence type="ECO:0000313" key="3">
    <source>
        <dbReference type="EMBL" id="HEA15030.1"/>
    </source>
</evidence>
<name>A0A7V1CW12_9GAMM</name>
<evidence type="ECO:0000256" key="1">
    <source>
        <dbReference type="ARBA" id="ARBA00022723"/>
    </source>
</evidence>
<keyword evidence="3" id="KW-0378">Hydrolase</keyword>
<reference evidence="3" key="1">
    <citation type="journal article" date="2020" name="mSystems">
        <title>Genome- and Community-Level Interaction Insights into Carbon Utilization and Element Cycling Functions of Hydrothermarchaeota in Hydrothermal Sediment.</title>
        <authorList>
            <person name="Zhou Z."/>
            <person name="Liu Y."/>
            <person name="Xu W."/>
            <person name="Pan J."/>
            <person name="Luo Z.H."/>
            <person name="Li M."/>
        </authorList>
    </citation>
    <scope>NUCLEOTIDE SEQUENCE [LARGE SCALE GENOMIC DNA]</scope>
    <source>
        <strain evidence="3">HyVt-346</strain>
    </source>
</reference>
<dbReference type="Pfam" id="PF01557">
    <property type="entry name" value="FAA_hydrolase"/>
    <property type="match status" value="1"/>
</dbReference>
<gene>
    <name evidence="3" type="ORF">ENH88_00985</name>
</gene>